<keyword evidence="3" id="KW-0687">Ribonucleoprotein</keyword>
<dbReference type="GO" id="GO:0003735">
    <property type="term" value="F:structural constituent of ribosome"/>
    <property type="evidence" value="ECO:0007669"/>
    <property type="project" value="InterPro"/>
</dbReference>
<dbReference type="AlphaFoldDB" id="A0A9P7Q054"/>
<dbReference type="GO" id="GO:1990904">
    <property type="term" value="C:ribonucleoprotein complex"/>
    <property type="evidence" value="ECO:0007669"/>
    <property type="project" value="UniProtKB-KW"/>
</dbReference>
<organism evidence="4 5">
    <name type="scientific">Claviceps humidiphila</name>
    <dbReference type="NCBI Taxonomy" id="1294629"/>
    <lineage>
        <taxon>Eukaryota</taxon>
        <taxon>Fungi</taxon>
        <taxon>Dikarya</taxon>
        <taxon>Ascomycota</taxon>
        <taxon>Pezizomycotina</taxon>
        <taxon>Sordariomycetes</taxon>
        <taxon>Hypocreomycetidae</taxon>
        <taxon>Hypocreales</taxon>
        <taxon>Clavicipitaceae</taxon>
        <taxon>Claviceps</taxon>
    </lineage>
</organism>
<evidence type="ECO:0000256" key="2">
    <source>
        <dbReference type="ARBA" id="ARBA00022980"/>
    </source>
</evidence>
<dbReference type="InterPro" id="IPR000271">
    <property type="entry name" value="Ribosomal_bL34"/>
</dbReference>
<dbReference type="Gene3D" id="1.10.287.3980">
    <property type="match status" value="1"/>
</dbReference>
<dbReference type="GO" id="GO:0006412">
    <property type="term" value="P:translation"/>
    <property type="evidence" value="ECO:0007669"/>
    <property type="project" value="InterPro"/>
</dbReference>
<dbReference type="Proteomes" id="UP000732380">
    <property type="component" value="Unassembled WGS sequence"/>
</dbReference>
<protein>
    <recommendedName>
        <fullName evidence="6">Ribosomal protein L34, mitochondrial</fullName>
    </recommendedName>
</protein>
<gene>
    <name evidence="4" type="ORF">E4U13_003495</name>
</gene>
<proteinExistence type="inferred from homology"/>
<evidence type="ECO:0000256" key="1">
    <source>
        <dbReference type="ARBA" id="ARBA00010111"/>
    </source>
</evidence>
<keyword evidence="5" id="KW-1185">Reference proteome</keyword>
<evidence type="ECO:0000256" key="3">
    <source>
        <dbReference type="ARBA" id="ARBA00023274"/>
    </source>
</evidence>
<keyword evidence="2" id="KW-0689">Ribosomal protein</keyword>
<evidence type="ECO:0000313" key="4">
    <source>
        <dbReference type="EMBL" id="KAG6114138.1"/>
    </source>
</evidence>
<accession>A0A9P7Q054</accession>
<dbReference type="GO" id="GO:0005840">
    <property type="term" value="C:ribosome"/>
    <property type="evidence" value="ECO:0007669"/>
    <property type="project" value="UniProtKB-KW"/>
</dbReference>
<dbReference type="Pfam" id="PF00468">
    <property type="entry name" value="Ribosomal_L34"/>
    <property type="match status" value="1"/>
</dbReference>
<evidence type="ECO:0000313" key="5">
    <source>
        <dbReference type="Proteomes" id="UP000732380"/>
    </source>
</evidence>
<reference evidence="4 5" key="1">
    <citation type="journal article" date="2020" name="bioRxiv">
        <title>Whole genome comparisons of ergot fungi reveals the divergence and evolution of species within the genus Claviceps are the result of varying mechanisms driving genome evolution and host range expansion.</title>
        <authorList>
            <person name="Wyka S.A."/>
            <person name="Mondo S.J."/>
            <person name="Liu M."/>
            <person name="Dettman J."/>
            <person name="Nalam V."/>
            <person name="Broders K.D."/>
        </authorList>
    </citation>
    <scope>NUCLEOTIDE SEQUENCE [LARGE SCALE GENOMIC DNA]</scope>
    <source>
        <strain evidence="4 5">LM576</strain>
    </source>
</reference>
<evidence type="ECO:0008006" key="6">
    <source>
        <dbReference type="Google" id="ProtNLM"/>
    </source>
</evidence>
<sequence>MQSLTRFVRPLLASSLKCTPRTFTTLSPLRPSLTPLRRPSNILSSFTPVPSSTATETADLIPRSAVSSHPALCGQQLCFGPRNTMQGASRYVQKRRLGFLVRMRSRTGRRIVLRRRLKKRKELGM</sequence>
<comment type="similarity">
    <text evidence="1">Belongs to the bacterial ribosomal protein bL34 family.</text>
</comment>
<comment type="caution">
    <text evidence="4">The sequence shown here is derived from an EMBL/GenBank/DDBJ whole genome shotgun (WGS) entry which is preliminary data.</text>
</comment>
<name>A0A9P7Q054_9HYPO</name>
<dbReference type="EMBL" id="SRQM01000272">
    <property type="protein sequence ID" value="KAG6114138.1"/>
    <property type="molecule type" value="Genomic_DNA"/>
</dbReference>